<protein>
    <submittedName>
        <fullName evidence="1">Uncharacterized protein</fullName>
    </submittedName>
</protein>
<sequence>MREVACPTMEENCSVKGSDGKVTTEAVVMMSLVGLQMLKQVSYHLWLFMVEKFVPIKTRTSCSPLILEDTEKSQVNPRSDQKVEKLGRGVRKKMGYLQSLAFTATIYELWIVRNEALYQQKLSLYCQHFATPEFEEVVPGVEEDYFSSYEGGDGLDPNY</sequence>
<keyword evidence="2" id="KW-1185">Reference proteome</keyword>
<proteinExistence type="predicted"/>
<accession>A0ABD2YVF8</accession>
<evidence type="ECO:0000313" key="2">
    <source>
        <dbReference type="Proteomes" id="UP001630127"/>
    </source>
</evidence>
<name>A0ABD2YVF8_9GENT</name>
<comment type="caution">
    <text evidence="1">The sequence shown here is derived from an EMBL/GenBank/DDBJ whole genome shotgun (WGS) entry which is preliminary data.</text>
</comment>
<dbReference type="AlphaFoldDB" id="A0ABD2YVF8"/>
<dbReference type="Proteomes" id="UP001630127">
    <property type="component" value="Unassembled WGS sequence"/>
</dbReference>
<dbReference type="EMBL" id="JBJUIK010000012">
    <property type="protein sequence ID" value="KAL3509807.1"/>
    <property type="molecule type" value="Genomic_DNA"/>
</dbReference>
<evidence type="ECO:0000313" key="1">
    <source>
        <dbReference type="EMBL" id="KAL3509807.1"/>
    </source>
</evidence>
<gene>
    <name evidence="1" type="ORF">ACH5RR_029208</name>
</gene>
<reference evidence="1 2" key="1">
    <citation type="submission" date="2024-11" db="EMBL/GenBank/DDBJ databases">
        <title>A near-complete genome assembly of Cinchona calisaya.</title>
        <authorList>
            <person name="Lian D.C."/>
            <person name="Zhao X.W."/>
            <person name="Wei L."/>
        </authorList>
    </citation>
    <scope>NUCLEOTIDE SEQUENCE [LARGE SCALE GENOMIC DNA]</scope>
    <source>
        <tissue evidence="1">Nenye</tissue>
    </source>
</reference>
<organism evidence="1 2">
    <name type="scientific">Cinchona calisaya</name>
    <dbReference type="NCBI Taxonomy" id="153742"/>
    <lineage>
        <taxon>Eukaryota</taxon>
        <taxon>Viridiplantae</taxon>
        <taxon>Streptophyta</taxon>
        <taxon>Embryophyta</taxon>
        <taxon>Tracheophyta</taxon>
        <taxon>Spermatophyta</taxon>
        <taxon>Magnoliopsida</taxon>
        <taxon>eudicotyledons</taxon>
        <taxon>Gunneridae</taxon>
        <taxon>Pentapetalae</taxon>
        <taxon>asterids</taxon>
        <taxon>lamiids</taxon>
        <taxon>Gentianales</taxon>
        <taxon>Rubiaceae</taxon>
        <taxon>Cinchonoideae</taxon>
        <taxon>Cinchoneae</taxon>
        <taxon>Cinchona</taxon>
    </lineage>
</organism>